<evidence type="ECO:0000256" key="10">
    <source>
        <dbReference type="ARBA" id="ARBA00023015"/>
    </source>
</evidence>
<evidence type="ECO:0000256" key="8">
    <source>
        <dbReference type="ARBA" id="ARBA00022830"/>
    </source>
</evidence>
<evidence type="ECO:0000313" key="21">
    <source>
        <dbReference type="Proteomes" id="UP000289773"/>
    </source>
</evidence>
<protein>
    <recommendedName>
        <fullName evidence="18 19">Protein E7</fullName>
    </recommendedName>
</protein>
<organism evidence="20 21">
    <name type="scientific">Gammapapillomavirus 7</name>
    <dbReference type="NCBI Taxonomy" id="1175849"/>
    <lineage>
        <taxon>Viruses</taxon>
        <taxon>Monodnaviria</taxon>
        <taxon>Shotokuvirae</taxon>
        <taxon>Cossaviricota</taxon>
        <taxon>Papovaviricetes</taxon>
        <taxon>Zurhausenvirales</taxon>
        <taxon>Papillomaviridae</taxon>
        <taxon>Firstpapillomavirinae</taxon>
        <taxon>Gammapapillomavirus</taxon>
    </lineage>
</organism>
<comment type="domain">
    <text evidence="18">The E7 terminal domain is an intrinsically disordered domain, whose flexibility and conformational transitions confer target adaptability to the oncoprotein. It allows adaptation to a variety of protein targets and exposes the PEST degradation sequence that regulates its turnover in the cell.</text>
</comment>
<accession>A0A2D2AL97</accession>
<dbReference type="GO" id="GO:0039645">
    <property type="term" value="P:symbiont-mediated perturbation of host cell cycle G1/S transition checkpoint"/>
    <property type="evidence" value="ECO:0007669"/>
    <property type="project" value="UniProtKB-UniRule"/>
</dbReference>
<comment type="subcellular location">
    <subcellularLocation>
        <location evidence="18">Host cytoplasm</location>
    </subcellularLocation>
    <subcellularLocation>
        <location evidence="18">Host nucleus</location>
    </subcellularLocation>
    <text evidence="18">Predominantly found in the host nucleus.</text>
</comment>
<name>A0A2D2AL97_9PAPI</name>
<comment type="PTM">
    <text evidence="18">Highly phosphorylated.</text>
</comment>
<dbReference type="GO" id="GO:0030430">
    <property type="term" value="C:host cell cytoplasm"/>
    <property type="evidence" value="ECO:0007669"/>
    <property type="project" value="UniProtKB-SubCell"/>
</dbReference>
<evidence type="ECO:0000256" key="19">
    <source>
        <dbReference type="PIRNR" id="PIRNR003407"/>
    </source>
</evidence>
<dbReference type="GO" id="GO:0019904">
    <property type="term" value="F:protein domain specific binding"/>
    <property type="evidence" value="ECO:0007669"/>
    <property type="project" value="UniProtKB-UniRule"/>
</dbReference>
<dbReference type="SUPFAM" id="SSF161234">
    <property type="entry name" value="E7 C-terminal domain-like"/>
    <property type="match status" value="1"/>
</dbReference>
<evidence type="ECO:0000256" key="13">
    <source>
        <dbReference type="ARBA" id="ARBA00023163"/>
    </source>
</evidence>
<keyword evidence="8 18" id="KW-1114">Inhibition of host interferon signaling pathway by virus</keyword>
<dbReference type="GO" id="GO:0003700">
    <property type="term" value="F:DNA-binding transcription factor activity"/>
    <property type="evidence" value="ECO:0007669"/>
    <property type="project" value="UniProtKB-UniRule"/>
</dbReference>
<feature type="zinc finger region" evidence="18">
    <location>
        <begin position="50"/>
        <end position="86"/>
    </location>
</feature>
<evidence type="ECO:0000256" key="11">
    <source>
        <dbReference type="ARBA" id="ARBA00023125"/>
    </source>
</evidence>
<evidence type="ECO:0000256" key="5">
    <source>
        <dbReference type="ARBA" id="ARBA00022632"/>
    </source>
</evidence>
<evidence type="ECO:0000256" key="7">
    <source>
        <dbReference type="ARBA" id="ARBA00022771"/>
    </source>
</evidence>
<keyword evidence="12 18" id="KW-0010">Activator</keyword>
<evidence type="ECO:0000256" key="17">
    <source>
        <dbReference type="ARBA" id="ARBA00023309"/>
    </source>
</evidence>
<keyword evidence="4 18" id="KW-0945">Host-virus interaction</keyword>
<dbReference type="GO" id="GO:0008270">
    <property type="term" value="F:zinc ion binding"/>
    <property type="evidence" value="ECO:0007669"/>
    <property type="project" value="UniProtKB-KW"/>
</dbReference>
<keyword evidence="10 18" id="KW-0805">Transcription regulation</keyword>
<keyword evidence="13 18" id="KW-0804">Transcription</keyword>
<dbReference type="GO" id="GO:0039502">
    <property type="term" value="P:symbiont-mediated suppression of host type I interferon-mediated signaling pathway"/>
    <property type="evidence" value="ECO:0007669"/>
    <property type="project" value="UniProtKB-UniRule"/>
</dbReference>
<keyword evidence="3 18" id="KW-1048">Host nucleus</keyword>
<proteinExistence type="inferred from homology"/>
<gene>
    <name evidence="18 20" type="primary">E7</name>
</gene>
<evidence type="ECO:0000256" key="9">
    <source>
        <dbReference type="ARBA" id="ARBA00022833"/>
    </source>
</evidence>
<feature type="short sequence motif" description="Nuclear export signal" evidence="18">
    <location>
        <begin position="68"/>
        <end position="76"/>
    </location>
</feature>
<keyword evidence="5 18" id="KW-1090">Inhibition of host innate immune response by virus</keyword>
<dbReference type="GO" id="GO:0052170">
    <property type="term" value="P:symbiont-mediated suppression of host innate immune response"/>
    <property type="evidence" value="ECO:0007669"/>
    <property type="project" value="UniProtKB-KW"/>
</dbReference>
<keyword evidence="2 18" id="KW-0244">Early protein</keyword>
<keyword evidence="6 18" id="KW-0479">Metal-binding</keyword>
<dbReference type="InterPro" id="IPR000148">
    <property type="entry name" value="Papilloma_E7"/>
</dbReference>
<evidence type="ECO:0000313" key="20">
    <source>
        <dbReference type="EMBL" id="ATQ38234.1"/>
    </source>
</evidence>
<evidence type="ECO:0000256" key="18">
    <source>
        <dbReference type="HAMAP-Rule" id="MF_04004"/>
    </source>
</evidence>
<comment type="caution">
    <text evidence="18">Lacks conserved residue(s) required for the propagation of feature annotation.</text>
</comment>
<sequence>MHGPASQIQDIILQDIEQLILPANLLSNEDLSEEAELESPHSPYQIVAYCCGCERILKFHITASPEGIRGFEQLLLGEISFLCTGCSKAFRNGR</sequence>
<keyword evidence="16 18" id="KW-0899">Viral immunoevasion</keyword>
<dbReference type="GO" id="GO:0003677">
    <property type="term" value="F:DNA binding"/>
    <property type="evidence" value="ECO:0007669"/>
    <property type="project" value="UniProtKB-UniRule"/>
</dbReference>
<evidence type="ECO:0000256" key="14">
    <source>
        <dbReference type="ARBA" id="ARBA00023200"/>
    </source>
</evidence>
<keyword evidence="11 18" id="KW-0238">DNA-binding</keyword>
<keyword evidence="14 18" id="KW-1035">Host cytoplasm</keyword>
<comment type="subunit">
    <text evidence="18">Homodimer. Homooligomer. Interacts with host RB1; this interaction induces dissociation of RB1-E2F1 complex thereby disrupting RB1 activity. Interacts with host EP300; this interaction represses EP300 transcriptional activity. Interacts with protein E2; this interaction inhibits E7 oncogenic activity. Interacts with host TMEM173/STING; this interaction impairs the ability of TMEM173/STING to sense cytosolic DNA and promote the production of type I interferon (IFN-alpha and IFN-beta).</text>
</comment>
<keyword evidence="7 18" id="KW-0863">Zinc-finger</keyword>
<dbReference type="HAMAP" id="MF_04004">
    <property type="entry name" value="PPV_E7"/>
    <property type="match status" value="1"/>
</dbReference>
<evidence type="ECO:0000256" key="12">
    <source>
        <dbReference type="ARBA" id="ARBA00023159"/>
    </source>
</evidence>
<dbReference type="EMBL" id="MF588699">
    <property type="protein sequence ID" value="ATQ38234.1"/>
    <property type="molecule type" value="Genomic_DNA"/>
</dbReference>
<evidence type="ECO:0000256" key="6">
    <source>
        <dbReference type="ARBA" id="ARBA00022723"/>
    </source>
</evidence>
<comment type="similarity">
    <text evidence="18 19">Belongs to the papillomaviridae E7 protein family.</text>
</comment>
<dbReference type="GO" id="GO:0006351">
    <property type="term" value="P:DNA-templated transcription"/>
    <property type="evidence" value="ECO:0007669"/>
    <property type="project" value="UniProtKB-UniRule"/>
</dbReference>
<keyword evidence="9 18" id="KW-0862">Zinc</keyword>
<dbReference type="Pfam" id="PF00527">
    <property type="entry name" value="E7"/>
    <property type="match status" value="1"/>
</dbReference>
<reference evidence="21" key="1">
    <citation type="submission" date="2017-07" db="EMBL/GenBank/DDBJ databases">
        <title>HPV diversity in WHIM patients.</title>
        <authorList>
            <person name="Pastrana D.V."/>
            <person name="Peretti A."/>
            <person name="Welch N.L."/>
            <person name="Borgogna C."/>
            <person name="Badolato R."/>
            <person name="Gariglio M."/>
            <person name="FitzGerald P.C."/>
            <person name="McIntosh C.E."/>
            <person name="Van Doorslaer K."/>
            <person name="McBride A."/>
            <person name="Bliskovsky V."/>
            <person name="Velez D."/>
            <person name="Cho E."/>
            <person name="Brownell I."/>
            <person name="Liu J.S."/>
            <person name="Gonzalez C.M."/>
            <person name="Maldarelli F."/>
            <person name="Lisco A."/>
            <person name="Androphy E.J."/>
            <person name="Uldrick T.S."/>
            <person name="Yarchoan R."/>
            <person name="Dvoretzky I."/>
            <person name="Holland S.M."/>
            <person name="Freeman A.F."/>
            <person name="Murphy P.M."/>
            <person name="McDermott D.H."/>
            <person name="Buck C.B."/>
        </authorList>
    </citation>
    <scope>NUCLEOTIDE SEQUENCE [LARGE SCALE GENOMIC DNA]</scope>
</reference>
<keyword evidence="17 18" id="KW-1078">G1/S host cell cycle checkpoint dysregulation by virus</keyword>
<comment type="function">
    <text evidence="19">E7 protein has both transforming and trans-activating activities.</text>
</comment>
<evidence type="ECO:0000256" key="4">
    <source>
        <dbReference type="ARBA" id="ARBA00022581"/>
    </source>
</evidence>
<keyword evidence="15" id="KW-0922">Interferon antiviral system evasion</keyword>
<evidence type="ECO:0000256" key="1">
    <source>
        <dbReference type="ARBA" id="ARBA00022504"/>
    </source>
</evidence>
<evidence type="ECO:0000256" key="3">
    <source>
        <dbReference type="ARBA" id="ARBA00022562"/>
    </source>
</evidence>
<dbReference type="Proteomes" id="UP000289773">
    <property type="component" value="Segment"/>
</dbReference>
<evidence type="ECO:0000256" key="2">
    <source>
        <dbReference type="ARBA" id="ARBA00022518"/>
    </source>
</evidence>
<dbReference type="PIRSF" id="PIRSF003407">
    <property type="entry name" value="Papvi_E7"/>
    <property type="match status" value="1"/>
</dbReference>
<keyword evidence="1 18" id="KW-1121">Modulation of host cell cycle by virus</keyword>
<evidence type="ECO:0000256" key="16">
    <source>
        <dbReference type="ARBA" id="ARBA00023280"/>
    </source>
</evidence>
<comment type="function">
    <text evidence="18">Plays a role in viral genome replication by driving entry of quiescent cells into the cell cycle. Stimulation of progression from G1 to S phase allows the virus to efficiently use the cellular DNA replicating machinery to achieve viral genome replication. E7 protein has both transforming and trans-activating activities. Induces the disassembly of the E2F1 transcription factor from RB1, with subsequent transcriptional activation of E2F1-regulated S-phase genes. Interferes with host histone deacetylation mediated by HDAC1 and HDAC2, leading to transcription activation. Plays also a role in the inhibition of both antiviral and antiproliferative functions of host interferon alpha. Interaction with host TMEM173/STING impairs the ability of TMEM173/STING to sense cytosolic DNA and promote the production of type I interferon (IFN-alpha and IFN-beta).</text>
</comment>
<evidence type="ECO:0000256" key="15">
    <source>
        <dbReference type="ARBA" id="ARBA00023258"/>
    </source>
</evidence>
<dbReference type="Gene3D" id="3.30.160.330">
    <property type="match status" value="1"/>
</dbReference>
<dbReference type="GO" id="GO:0042025">
    <property type="term" value="C:host cell nucleus"/>
    <property type="evidence" value="ECO:0007669"/>
    <property type="project" value="UniProtKB-SubCell"/>
</dbReference>